<accession>A0A4S4N107</accession>
<dbReference type="Pfam" id="PF22998">
    <property type="entry name" value="GNAT_LYC1-like"/>
    <property type="match status" value="1"/>
</dbReference>
<name>A0A4S4N107_9APHY</name>
<dbReference type="PANTHER" id="PTHR34815:SF2">
    <property type="entry name" value="N-ACETYLTRANSFERASE DOMAIN-CONTAINING PROTEIN"/>
    <property type="match status" value="1"/>
</dbReference>
<evidence type="ECO:0000313" key="2">
    <source>
        <dbReference type="EMBL" id="THH32579.1"/>
    </source>
</evidence>
<gene>
    <name evidence="2" type="ORF">EUX98_g1628</name>
</gene>
<evidence type="ECO:0000259" key="1">
    <source>
        <dbReference type="Pfam" id="PF22998"/>
    </source>
</evidence>
<dbReference type="InterPro" id="IPR053013">
    <property type="entry name" value="LAT"/>
</dbReference>
<dbReference type="AlphaFoldDB" id="A0A4S4N107"/>
<reference evidence="2 3" key="1">
    <citation type="submission" date="2019-02" db="EMBL/GenBank/DDBJ databases">
        <title>Genome sequencing of the rare red list fungi Antrodiella citrinella (Flaviporus citrinellus).</title>
        <authorList>
            <person name="Buettner E."/>
            <person name="Kellner H."/>
        </authorList>
    </citation>
    <scope>NUCLEOTIDE SEQUENCE [LARGE SCALE GENOMIC DNA]</scope>
    <source>
        <strain evidence="2 3">DSM 108506</strain>
    </source>
</reference>
<protein>
    <recommendedName>
        <fullName evidence="1">LYC1 C-terminal domain-containing protein</fullName>
    </recommendedName>
</protein>
<dbReference type="EMBL" id="SGPM01000019">
    <property type="protein sequence ID" value="THH32579.1"/>
    <property type="molecule type" value="Genomic_DNA"/>
</dbReference>
<evidence type="ECO:0000313" key="3">
    <source>
        <dbReference type="Proteomes" id="UP000308730"/>
    </source>
</evidence>
<keyword evidence="3" id="KW-1185">Reference proteome</keyword>
<dbReference type="InterPro" id="IPR055100">
    <property type="entry name" value="GNAT_LYC1-like"/>
</dbReference>
<organism evidence="2 3">
    <name type="scientific">Antrodiella citrinella</name>
    <dbReference type="NCBI Taxonomy" id="2447956"/>
    <lineage>
        <taxon>Eukaryota</taxon>
        <taxon>Fungi</taxon>
        <taxon>Dikarya</taxon>
        <taxon>Basidiomycota</taxon>
        <taxon>Agaricomycotina</taxon>
        <taxon>Agaricomycetes</taxon>
        <taxon>Polyporales</taxon>
        <taxon>Steccherinaceae</taxon>
        <taxon>Antrodiella</taxon>
    </lineage>
</organism>
<proteinExistence type="predicted"/>
<feature type="domain" description="LYC1 C-terminal" evidence="1">
    <location>
        <begin position="126"/>
        <end position="310"/>
    </location>
</feature>
<dbReference type="PANTHER" id="PTHR34815">
    <property type="entry name" value="LYSINE ACETYLTRANSFERASE"/>
    <property type="match status" value="1"/>
</dbReference>
<dbReference type="OrthoDB" id="2020070at2759"/>
<comment type="caution">
    <text evidence="2">The sequence shown here is derived from an EMBL/GenBank/DDBJ whole genome shotgun (WGS) entry which is preliminary data.</text>
</comment>
<dbReference type="Proteomes" id="UP000308730">
    <property type="component" value="Unassembled WGS sequence"/>
</dbReference>
<sequence length="320" mass="35232">MYNSFRRDSIVVRKTSSHAPGVLEDVKGYGIASVYTPVSKRKNGYARHMMRLLHWVLAPHSSLPAEAFVWGAPPQPTSSTGNATFSVLYSDVGPDFYHGCGPDGVPRTGWAANGAVHTAWNVGAQASREQGTTAEWKWLSKDDVVQLYENEAEAMKQDVVASAPIGTSFSFLPNNGVGLFNINRTMVFEENSIVPILLCESWGVSLVKSNDVSPTFATWTLDARNHGTALVITRLRVQPAGLADLLAQVQEVARGINAYSVEAWNLSEDLKAEAARIGGTTEERKDHLPAYKWYGKETNDEVHWLFNEKSVALSVLLYIY</sequence>